<evidence type="ECO:0000256" key="1">
    <source>
        <dbReference type="SAM" id="MobiDB-lite"/>
    </source>
</evidence>
<organism evidence="2 3">
    <name type="scientific">Cylindrodendrum hubeiense</name>
    <dbReference type="NCBI Taxonomy" id="595255"/>
    <lineage>
        <taxon>Eukaryota</taxon>
        <taxon>Fungi</taxon>
        <taxon>Dikarya</taxon>
        <taxon>Ascomycota</taxon>
        <taxon>Pezizomycotina</taxon>
        <taxon>Sordariomycetes</taxon>
        <taxon>Hypocreomycetidae</taxon>
        <taxon>Hypocreales</taxon>
        <taxon>Nectriaceae</taxon>
        <taxon>Cylindrodendrum</taxon>
    </lineage>
</organism>
<feature type="compositionally biased region" description="Basic and acidic residues" evidence="1">
    <location>
        <begin position="7"/>
        <end position="21"/>
    </location>
</feature>
<name>A0A9P5H782_9HYPO</name>
<dbReference type="Proteomes" id="UP000722485">
    <property type="component" value="Unassembled WGS sequence"/>
</dbReference>
<dbReference type="OrthoDB" id="443402at2759"/>
<reference evidence="2" key="1">
    <citation type="submission" date="2020-03" db="EMBL/GenBank/DDBJ databases">
        <title>Draft Genome Sequence of Cylindrodendrum hubeiense.</title>
        <authorList>
            <person name="Buettner E."/>
            <person name="Kellner H."/>
        </authorList>
    </citation>
    <scope>NUCLEOTIDE SEQUENCE</scope>
    <source>
        <strain evidence="2">IHI 201604</strain>
    </source>
</reference>
<evidence type="ECO:0000313" key="3">
    <source>
        <dbReference type="Proteomes" id="UP000722485"/>
    </source>
</evidence>
<keyword evidence="3" id="KW-1185">Reference proteome</keyword>
<feature type="region of interest" description="Disordered" evidence="1">
    <location>
        <begin position="1"/>
        <end position="21"/>
    </location>
</feature>
<dbReference type="AlphaFoldDB" id="A0A9P5H782"/>
<protein>
    <submittedName>
        <fullName evidence="2">Uncharacterized protein</fullName>
    </submittedName>
</protein>
<sequence length="635" mass="69610">MLPPYARSREERARVPEPVDYGGRPHDVIGVGPESDLLLRDQCAMHRDMRIECFTGGPAMLDGVCWRVISLEAVTGPSDAVLKLVDPHTAKTRTITGAKTRRVKFPSAKGEHKLGPVKHGIIRMEPVASQATVGISLRPGHRFEARLYDRELEGPYSISVDNGGRLMATGVDRDGSSLQIAISPTEIAPRYKTIESLDFGSSFDVDMFLFCEDQLRSRATSVGADPDGGPIQDPLFGTLPAGEMPLLTNGADHLAVFEDFIRDHAQPDTPSEKPRQLTLLNLSMSNQGDASGVLSALVDFRHQNPNANMTIVVSKLGPTDFQETPEFRTYIDILASNRIFVDTFTGVDGPTRQVMHAKGIVIDHEVLFSTGAVMDTWPINKGDFSIELPPTAAVLFQRYTNEAIRGDATPERRAELAAELASCGVVINDPVAGLTYISRVQDALIRGASRELFVSISELVDPVMTQMLLDRVANGVDVTIQVRELDPVSIKLLMDALVLYPNLRLEDSSWWEPRPHWNTIIADGKTAYLGTSYLWPTQRNMLHQGRSFENGVLLNGDAAVSVRTQIDDLRTRAYSLGIKAPTPFTTGKYVSQSASPLKHQIMLLVSLCGLLTWCLNAAMIPGGHSMYSALLPIAF</sequence>
<accession>A0A9P5H782</accession>
<dbReference type="SUPFAM" id="SSF56024">
    <property type="entry name" value="Phospholipase D/nuclease"/>
    <property type="match status" value="1"/>
</dbReference>
<evidence type="ECO:0000313" key="2">
    <source>
        <dbReference type="EMBL" id="KAF7544676.1"/>
    </source>
</evidence>
<gene>
    <name evidence="2" type="ORF">G7Z17_g9762</name>
</gene>
<comment type="caution">
    <text evidence="2">The sequence shown here is derived from an EMBL/GenBank/DDBJ whole genome shotgun (WGS) entry which is preliminary data.</text>
</comment>
<proteinExistence type="predicted"/>
<dbReference type="EMBL" id="JAANBB010000291">
    <property type="protein sequence ID" value="KAF7544676.1"/>
    <property type="molecule type" value="Genomic_DNA"/>
</dbReference>